<dbReference type="EMBL" id="DF820455">
    <property type="protein sequence ID" value="GAK50095.1"/>
    <property type="molecule type" value="Genomic_DNA"/>
</dbReference>
<protein>
    <submittedName>
        <fullName evidence="1">Uncharacterized protein</fullName>
    </submittedName>
</protein>
<evidence type="ECO:0000313" key="2">
    <source>
        <dbReference type="Proteomes" id="UP000030700"/>
    </source>
</evidence>
<keyword evidence="2" id="KW-1185">Reference proteome</keyword>
<reference evidence="1" key="1">
    <citation type="journal article" date="2015" name="PeerJ">
        <title>First genomic representation of candidate bacterial phylum KSB3 points to enhanced environmental sensing as a trigger of wastewater bulking.</title>
        <authorList>
            <person name="Sekiguchi Y."/>
            <person name="Ohashi A."/>
            <person name="Parks D.H."/>
            <person name="Yamauchi T."/>
            <person name="Tyson G.W."/>
            <person name="Hugenholtz P."/>
        </authorList>
    </citation>
    <scope>NUCLEOTIDE SEQUENCE [LARGE SCALE GENOMIC DNA]</scope>
</reference>
<dbReference type="HOGENOM" id="CLU_3058865_0_0_0"/>
<accession>A0A0S6VW12</accession>
<evidence type="ECO:0000313" key="1">
    <source>
        <dbReference type="EMBL" id="GAK50095.1"/>
    </source>
</evidence>
<sequence length="53" mass="6254">MEDMYGNVLIDGVNEYVTSRYIATSEDEKQQIRQVIEDIFRRWTHRSDASASE</sequence>
<dbReference type="STRING" id="1499966.U14_01321"/>
<dbReference type="AlphaFoldDB" id="A0A0S6VW12"/>
<gene>
    <name evidence="1" type="ORF">U14_01321</name>
</gene>
<dbReference type="Proteomes" id="UP000030700">
    <property type="component" value="Unassembled WGS sequence"/>
</dbReference>
<organism evidence="1">
    <name type="scientific">Candidatus Moduliflexus flocculans</name>
    <dbReference type="NCBI Taxonomy" id="1499966"/>
    <lineage>
        <taxon>Bacteria</taxon>
        <taxon>Candidatus Moduliflexota</taxon>
        <taxon>Candidatus Moduliflexia</taxon>
        <taxon>Candidatus Moduliflexales</taxon>
        <taxon>Candidatus Moduliflexaceae</taxon>
    </lineage>
</organism>
<name>A0A0S6VW12_9BACT</name>
<proteinExistence type="predicted"/>